<name>A0A6M3M381_9ZZZZ</name>
<reference evidence="1" key="1">
    <citation type="submission" date="2020-03" db="EMBL/GenBank/DDBJ databases">
        <title>The deep terrestrial virosphere.</title>
        <authorList>
            <person name="Holmfeldt K."/>
            <person name="Nilsson E."/>
            <person name="Simone D."/>
            <person name="Lopez-Fernandez M."/>
            <person name="Wu X."/>
            <person name="de Brujin I."/>
            <person name="Lundin D."/>
            <person name="Andersson A."/>
            <person name="Bertilsson S."/>
            <person name="Dopson M."/>
        </authorList>
    </citation>
    <scope>NUCLEOTIDE SEQUENCE</scope>
    <source>
        <strain evidence="1">MM171A00646</strain>
    </source>
</reference>
<accession>A0A6M3M381</accession>
<protein>
    <submittedName>
        <fullName evidence="1">Uncharacterized protein</fullName>
    </submittedName>
</protein>
<organism evidence="1">
    <name type="scientific">viral metagenome</name>
    <dbReference type="NCBI Taxonomy" id="1070528"/>
    <lineage>
        <taxon>unclassified sequences</taxon>
        <taxon>metagenomes</taxon>
        <taxon>organismal metagenomes</taxon>
    </lineage>
</organism>
<proteinExistence type="predicted"/>
<evidence type="ECO:0000313" key="1">
    <source>
        <dbReference type="EMBL" id="QJB00283.1"/>
    </source>
</evidence>
<dbReference type="AlphaFoldDB" id="A0A6M3M381"/>
<dbReference type="EMBL" id="MT143687">
    <property type="protein sequence ID" value="QJB00283.1"/>
    <property type="molecule type" value="Genomic_DNA"/>
</dbReference>
<gene>
    <name evidence="1" type="ORF">MM171A00646_0020</name>
</gene>
<sequence>MTMTQPEINYHQASDLEIRERIDGVKNKQHQMLFKYQYLVLGRISEVAGKYMPHVDDHTFIDVDGEEFVMFITKTAKREGRLRPCARPLNTKYDPWAKEVYDYMQTYDDYPFKLAENVDTSKTYAMNATKPMFKGLWWPMIDYTMSSEREYTEDMVVPEATKWDKKGFQQRLVVFPDGMRAWTKYPDIVTFGMKVEERWNPATSHVIRKRGIMTLMNDYDLDGTGIAYFAGWTLGSQQDGTPPMLKTYMHMDLKESREAIPNLIRQSRRYTKKLVIPYKTFL</sequence>